<gene>
    <name evidence="8" type="ORF">GE061_003786</name>
</gene>
<dbReference type="PROSITE" id="PS51471">
    <property type="entry name" value="FE2OG_OXY"/>
    <property type="match status" value="1"/>
</dbReference>
<feature type="domain" description="Fe2OG dioxygenase" evidence="7">
    <location>
        <begin position="224"/>
        <end position="324"/>
    </location>
</feature>
<evidence type="ECO:0000313" key="8">
    <source>
        <dbReference type="EMBL" id="KAF6203367.1"/>
    </source>
</evidence>
<accession>A0A8S9X316</accession>
<evidence type="ECO:0000256" key="2">
    <source>
        <dbReference type="ARBA" id="ARBA00022723"/>
    </source>
</evidence>
<evidence type="ECO:0000256" key="3">
    <source>
        <dbReference type="ARBA" id="ARBA00022964"/>
    </source>
</evidence>
<evidence type="ECO:0000256" key="5">
    <source>
        <dbReference type="ARBA" id="ARBA00023004"/>
    </source>
</evidence>
<dbReference type="InterPro" id="IPR044862">
    <property type="entry name" value="Pro_4_hyd_alph_FE2OG_OXY"/>
</dbReference>
<dbReference type="GO" id="GO:0031418">
    <property type="term" value="F:L-ascorbic acid binding"/>
    <property type="evidence" value="ECO:0007669"/>
    <property type="project" value="InterPro"/>
</dbReference>
<dbReference type="GO" id="GO:0016705">
    <property type="term" value="F:oxidoreductase activity, acting on paired donors, with incorporation or reduction of molecular oxygen"/>
    <property type="evidence" value="ECO:0007669"/>
    <property type="project" value="InterPro"/>
</dbReference>
<dbReference type="InterPro" id="IPR006620">
    <property type="entry name" value="Pro_4_hyd_alph"/>
</dbReference>
<evidence type="ECO:0000256" key="1">
    <source>
        <dbReference type="ARBA" id="ARBA00001961"/>
    </source>
</evidence>
<sequence length="341" mass="38270">MAQVFTLLGVFIMTNSSTSLKRRKGQTKDQSKSKKSEPQVDAQADEIRESRFSEPLPTFPKQRVWTRIVVVLGTLIVVYFTSSQDKIVNLAKVKDSVNNRKQDVNCAQDYLDEVSEYKGCIPSSCGRVVMDHVVTNEEADLLLDLAKRGLSLGGGSGGASILDLHSGALSKGDVFVDLYSSINVSEIFTLEDFALYIRVRRKIQEAVAMNFKLQSDKLYLTKPTFFSRLTAAKAVTPHDEYWHPHVDKDTYKSFHYTSLVYLTSYGSDFQGGRFIFDDPDNVSTIVEPKKGRVSAFTSGKENLHRVEKVVQGTRYAITVSFTCEKKYAIADPTLKSKKKKQ</sequence>
<proteinExistence type="predicted"/>
<dbReference type="GO" id="GO:0051213">
    <property type="term" value="F:dioxygenase activity"/>
    <property type="evidence" value="ECO:0007669"/>
    <property type="project" value="UniProtKB-KW"/>
</dbReference>
<name>A0A8S9X316_APOLU</name>
<dbReference type="Pfam" id="PF13640">
    <property type="entry name" value="2OG-FeII_Oxy_3"/>
    <property type="match status" value="1"/>
</dbReference>
<evidence type="ECO:0000313" key="9">
    <source>
        <dbReference type="Proteomes" id="UP000466442"/>
    </source>
</evidence>
<dbReference type="PANTHER" id="PTHR14650">
    <property type="entry name" value="PROLYL HYDROXYLASE-RELATED"/>
    <property type="match status" value="1"/>
</dbReference>
<organism evidence="8 9">
    <name type="scientific">Apolygus lucorum</name>
    <name type="common">Small green plant bug</name>
    <name type="synonym">Lygocoris lucorum</name>
    <dbReference type="NCBI Taxonomy" id="248454"/>
    <lineage>
        <taxon>Eukaryota</taxon>
        <taxon>Metazoa</taxon>
        <taxon>Ecdysozoa</taxon>
        <taxon>Arthropoda</taxon>
        <taxon>Hexapoda</taxon>
        <taxon>Insecta</taxon>
        <taxon>Pterygota</taxon>
        <taxon>Neoptera</taxon>
        <taxon>Paraneoptera</taxon>
        <taxon>Hemiptera</taxon>
        <taxon>Heteroptera</taxon>
        <taxon>Panheteroptera</taxon>
        <taxon>Cimicomorpha</taxon>
        <taxon>Miridae</taxon>
        <taxon>Mirini</taxon>
        <taxon>Apolygus</taxon>
    </lineage>
</organism>
<feature type="region of interest" description="Disordered" evidence="6">
    <location>
        <begin position="21"/>
        <end position="47"/>
    </location>
</feature>
<reference evidence="8" key="1">
    <citation type="journal article" date="2021" name="Mol. Ecol. Resour.">
        <title>Apolygus lucorum genome provides insights into omnivorousness and mesophyll feeding.</title>
        <authorList>
            <person name="Liu Y."/>
            <person name="Liu H."/>
            <person name="Wang H."/>
            <person name="Huang T."/>
            <person name="Liu B."/>
            <person name="Yang B."/>
            <person name="Yin L."/>
            <person name="Li B."/>
            <person name="Zhang Y."/>
            <person name="Zhang S."/>
            <person name="Jiang F."/>
            <person name="Zhang X."/>
            <person name="Ren Y."/>
            <person name="Wang B."/>
            <person name="Wang S."/>
            <person name="Lu Y."/>
            <person name="Wu K."/>
            <person name="Fan W."/>
            <person name="Wang G."/>
        </authorList>
    </citation>
    <scope>NUCLEOTIDE SEQUENCE</scope>
    <source>
        <strain evidence="8">12Hb</strain>
    </source>
</reference>
<protein>
    <recommendedName>
        <fullName evidence="7">Fe2OG dioxygenase domain-containing protein</fullName>
    </recommendedName>
</protein>
<dbReference type="OrthoDB" id="427071at2759"/>
<dbReference type="InterPro" id="IPR005123">
    <property type="entry name" value="Oxoglu/Fe-dep_dioxygenase_dom"/>
</dbReference>
<keyword evidence="4" id="KW-0560">Oxidoreductase</keyword>
<dbReference type="Proteomes" id="UP000466442">
    <property type="component" value="Unassembled WGS sequence"/>
</dbReference>
<keyword evidence="5" id="KW-0408">Iron</keyword>
<dbReference type="EMBL" id="WIXP02000011">
    <property type="protein sequence ID" value="KAF6203367.1"/>
    <property type="molecule type" value="Genomic_DNA"/>
</dbReference>
<dbReference type="GO" id="GO:0005506">
    <property type="term" value="F:iron ion binding"/>
    <property type="evidence" value="ECO:0007669"/>
    <property type="project" value="InterPro"/>
</dbReference>
<comment type="caution">
    <text evidence="8">The sequence shown here is derived from an EMBL/GenBank/DDBJ whole genome shotgun (WGS) entry which is preliminary data.</text>
</comment>
<dbReference type="SMART" id="SM00702">
    <property type="entry name" value="P4Hc"/>
    <property type="match status" value="1"/>
</dbReference>
<evidence type="ECO:0000256" key="6">
    <source>
        <dbReference type="SAM" id="MobiDB-lite"/>
    </source>
</evidence>
<dbReference type="PANTHER" id="PTHR14650:SF1">
    <property type="entry name" value="2-OXOGLUTARATE AND IRON-DEPENDENT OXYGENASE DOMAIN-CONTAINING PROTEIN 3"/>
    <property type="match status" value="1"/>
</dbReference>
<comment type="cofactor">
    <cofactor evidence="1">
        <name>L-ascorbate</name>
        <dbReference type="ChEBI" id="CHEBI:38290"/>
    </cofactor>
</comment>
<keyword evidence="2" id="KW-0479">Metal-binding</keyword>
<dbReference type="InterPro" id="IPR039210">
    <property type="entry name" value="OGFOD3"/>
</dbReference>
<feature type="compositionally biased region" description="Basic and acidic residues" evidence="6">
    <location>
        <begin position="26"/>
        <end position="38"/>
    </location>
</feature>
<evidence type="ECO:0000256" key="4">
    <source>
        <dbReference type="ARBA" id="ARBA00023002"/>
    </source>
</evidence>
<keyword evidence="9" id="KW-1185">Reference proteome</keyword>
<dbReference type="GO" id="GO:0016020">
    <property type="term" value="C:membrane"/>
    <property type="evidence" value="ECO:0007669"/>
    <property type="project" value="TreeGrafter"/>
</dbReference>
<dbReference type="Gene3D" id="2.60.120.620">
    <property type="entry name" value="q2cbj1_9rhob like domain"/>
    <property type="match status" value="1"/>
</dbReference>
<dbReference type="AlphaFoldDB" id="A0A8S9X316"/>
<keyword evidence="3" id="KW-0223">Dioxygenase</keyword>
<evidence type="ECO:0000259" key="7">
    <source>
        <dbReference type="PROSITE" id="PS51471"/>
    </source>
</evidence>